<keyword evidence="1" id="KW-0812">Transmembrane</keyword>
<proteinExistence type="predicted"/>
<name>A0A833YLZ3_9CHIR</name>
<feature type="transmembrane region" description="Helical" evidence="1">
    <location>
        <begin position="117"/>
        <end position="137"/>
    </location>
</feature>
<evidence type="ECO:0000256" key="1">
    <source>
        <dbReference type="SAM" id="Phobius"/>
    </source>
</evidence>
<evidence type="ECO:0000313" key="2">
    <source>
        <dbReference type="EMBL" id="KAF6081663.1"/>
    </source>
</evidence>
<keyword evidence="1" id="KW-1133">Transmembrane helix</keyword>
<evidence type="ECO:0000313" key="3">
    <source>
        <dbReference type="Proteomes" id="UP000664940"/>
    </source>
</evidence>
<organism evidence="2 3">
    <name type="scientific">Phyllostomus discolor</name>
    <name type="common">pale spear-nosed bat</name>
    <dbReference type="NCBI Taxonomy" id="89673"/>
    <lineage>
        <taxon>Eukaryota</taxon>
        <taxon>Metazoa</taxon>
        <taxon>Chordata</taxon>
        <taxon>Craniata</taxon>
        <taxon>Vertebrata</taxon>
        <taxon>Euteleostomi</taxon>
        <taxon>Mammalia</taxon>
        <taxon>Eutheria</taxon>
        <taxon>Laurasiatheria</taxon>
        <taxon>Chiroptera</taxon>
        <taxon>Yangochiroptera</taxon>
        <taxon>Phyllostomidae</taxon>
        <taxon>Phyllostominae</taxon>
        <taxon>Phyllostomus</taxon>
    </lineage>
</organism>
<reference evidence="2 3" key="1">
    <citation type="journal article" date="2020" name="Nature">
        <title>Six reference-quality genomes reveal evolution of bat adaptations.</title>
        <authorList>
            <person name="Jebb D."/>
            <person name="Huang Z."/>
            <person name="Pippel M."/>
            <person name="Hughes G.M."/>
            <person name="Lavrichenko K."/>
            <person name="Devanna P."/>
            <person name="Winkler S."/>
            <person name="Jermiin L.S."/>
            <person name="Skirmuntt E.C."/>
            <person name="Katzourakis A."/>
            <person name="Burkitt-Gray L."/>
            <person name="Ray D.A."/>
            <person name="Sullivan K.A.M."/>
            <person name="Roscito J.G."/>
            <person name="Kirilenko B.M."/>
            <person name="Davalos L.M."/>
            <person name="Corthals A.P."/>
            <person name="Power M.L."/>
            <person name="Jones G."/>
            <person name="Ransome R.D."/>
            <person name="Dechmann D.K.N."/>
            <person name="Locatelli A.G."/>
            <person name="Puechmaille S.J."/>
            <person name="Fedrigo O."/>
            <person name="Jarvis E.D."/>
            <person name="Hiller M."/>
            <person name="Vernes S.C."/>
            <person name="Myers E.W."/>
            <person name="Teeling E.C."/>
        </authorList>
    </citation>
    <scope>NUCLEOTIDE SEQUENCE [LARGE SCALE GENOMIC DNA]</scope>
    <source>
        <strain evidence="2">Bat1K_MPI-CBG_1</strain>
    </source>
</reference>
<dbReference type="AlphaFoldDB" id="A0A833YLZ3"/>
<dbReference type="EMBL" id="JABVXQ010000013">
    <property type="protein sequence ID" value="KAF6081663.1"/>
    <property type="molecule type" value="Genomic_DNA"/>
</dbReference>
<protein>
    <submittedName>
        <fullName evidence="2">Uncharacterized protein</fullName>
    </submittedName>
</protein>
<keyword evidence="1" id="KW-0472">Membrane</keyword>
<dbReference type="Proteomes" id="UP000664940">
    <property type="component" value="Unassembled WGS sequence"/>
</dbReference>
<comment type="caution">
    <text evidence="2">The sequence shown here is derived from an EMBL/GenBank/DDBJ whole genome shotgun (WGS) entry which is preliminary data.</text>
</comment>
<sequence length="141" mass="16286">MPSWLAATGVSSEINVQIWAEFKDRGPLSGGWNPPWACCLGHTSVCKAVCLERAVWHLRKMCIFRVRVLALDLKIYYFKGDNVYVKFFQIVHKNIKQKVIYPSSPTSISPIGAHQRLSLLVFLCTCAYMYIYLFIYIKYIK</sequence>
<accession>A0A833YLZ3</accession>
<gene>
    <name evidence="2" type="ORF">HJG60_008711</name>
</gene>